<sequence>MKELEKPDHIVNKKRRLIVAEKLSRKWFLQFFQPEYGPSFLGLGPNLPTTDPIQIRLQEYQKLKQPIVDIWDLSFSSQSNPLIRVYSSRSNSNINAIDVHVFCTTYAYTTWLLFEEEIERISVDSGGSSNDSGG</sequence>
<evidence type="ECO:0000313" key="1">
    <source>
        <dbReference type="EMBL" id="KAL2504228.1"/>
    </source>
</evidence>
<protein>
    <submittedName>
        <fullName evidence="1">Uncharacterized protein</fullName>
    </submittedName>
</protein>
<gene>
    <name evidence="1" type="ORF">Adt_19849</name>
</gene>
<keyword evidence="2" id="KW-1185">Reference proteome</keyword>
<proteinExistence type="predicted"/>
<comment type="caution">
    <text evidence="1">The sequence shown here is derived from an EMBL/GenBank/DDBJ whole genome shotgun (WGS) entry which is preliminary data.</text>
</comment>
<dbReference type="Proteomes" id="UP001604336">
    <property type="component" value="Unassembled WGS sequence"/>
</dbReference>
<dbReference type="EMBL" id="JBFOLK010000006">
    <property type="protein sequence ID" value="KAL2504228.1"/>
    <property type="molecule type" value="Genomic_DNA"/>
</dbReference>
<dbReference type="AlphaFoldDB" id="A0ABD1SU34"/>
<evidence type="ECO:0000313" key="2">
    <source>
        <dbReference type="Proteomes" id="UP001604336"/>
    </source>
</evidence>
<name>A0ABD1SU34_9LAMI</name>
<accession>A0ABD1SU34</accession>
<reference evidence="2" key="1">
    <citation type="submission" date="2024-07" db="EMBL/GenBank/DDBJ databases">
        <title>Two chromosome-level genome assemblies of Korean endemic species Abeliophyllum distichum and Forsythia ovata (Oleaceae).</title>
        <authorList>
            <person name="Jang H."/>
        </authorList>
    </citation>
    <scope>NUCLEOTIDE SEQUENCE [LARGE SCALE GENOMIC DNA]</scope>
</reference>
<organism evidence="1 2">
    <name type="scientific">Abeliophyllum distichum</name>
    <dbReference type="NCBI Taxonomy" id="126358"/>
    <lineage>
        <taxon>Eukaryota</taxon>
        <taxon>Viridiplantae</taxon>
        <taxon>Streptophyta</taxon>
        <taxon>Embryophyta</taxon>
        <taxon>Tracheophyta</taxon>
        <taxon>Spermatophyta</taxon>
        <taxon>Magnoliopsida</taxon>
        <taxon>eudicotyledons</taxon>
        <taxon>Gunneridae</taxon>
        <taxon>Pentapetalae</taxon>
        <taxon>asterids</taxon>
        <taxon>lamiids</taxon>
        <taxon>Lamiales</taxon>
        <taxon>Oleaceae</taxon>
        <taxon>Forsythieae</taxon>
        <taxon>Abeliophyllum</taxon>
    </lineage>
</organism>